<dbReference type="InterPro" id="IPR000838">
    <property type="entry name" value="RNA_pol_sigma70_ECF_CS"/>
</dbReference>
<evidence type="ECO:0000256" key="4">
    <source>
        <dbReference type="ARBA" id="ARBA00023125"/>
    </source>
</evidence>
<dbReference type="InterPro" id="IPR036388">
    <property type="entry name" value="WH-like_DNA-bd_sf"/>
</dbReference>
<keyword evidence="3 6" id="KW-0731">Sigma factor</keyword>
<name>A0A330HP60_9HYPH</name>
<dbReference type="OrthoDB" id="9784272at2"/>
<feature type="domain" description="RNA polymerase sigma-70 region 4" evidence="8">
    <location>
        <begin position="164"/>
        <end position="213"/>
    </location>
</feature>
<evidence type="ECO:0000256" key="6">
    <source>
        <dbReference type="RuleBase" id="RU000716"/>
    </source>
</evidence>
<evidence type="ECO:0000313" key="9">
    <source>
        <dbReference type="EMBL" id="RAZ90511.1"/>
    </source>
</evidence>
<dbReference type="PROSITE" id="PS01063">
    <property type="entry name" value="SIGMA70_ECF"/>
    <property type="match status" value="1"/>
</dbReference>
<keyword evidence="2 6" id="KW-0805">Transcription regulation</keyword>
<evidence type="ECO:0000256" key="5">
    <source>
        <dbReference type="ARBA" id="ARBA00023163"/>
    </source>
</evidence>
<evidence type="ECO:0000256" key="2">
    <source>
        <dbReference type="ARBA" id="ARBA00023015"/>
    </source>
</evidence>
<comment type="caution">
    <text evidence="9">The sequence shown here is derived from an EMBL/GenBank/DDBJ whole genome shotgun (WGS) entry which is preliminary data.</text>
</comment>
<dbReference type="GO" id="GO:0006352">
    <property type="term" value="P:DNA-templated transcription initiation"/>
    <property type="evidence" value="ECO:0007669"/>
    <property type="project" value="InterPro"/>
</dbReference>
<sequence>MNASGHGFTTADRVLPVFDLATIGLVVTMRKDEALLSADEAGRLLVAVAAERDRAAFAALFGFYAPRLKSFMRRYGMSASAAEDVAQETMLLVWKKASYFDPSRAGASTWIFTIARNARIDRLRKEGRPAAIATAFDPSDEPEGPASGEAAVMTAERDERVRNAISRLADEQADALRLFFFGDKTQSEIAGELGIPLGTVKSRLRLALGRLRQILDDLK</sequence>
<dbReference type="Proteomes" id="UP000251558">
    <property type="component" value="Unassembled WGS sequence"/>
</dbReference>
<dbReference type="EMBL" id="QMBP01000005">
    <property type="protein sequence ID" value="RAZ90511.1"/>
    <property type="molecule type" value="Genomic_DNA"/>
</dbReference>
<dbReference type="InterPro" id="IPR007630">
    <property type="entry name" value="RNA_pol_sigma70_r4"/>
</dbReference>
<evidence type="ECO:0000313" key="10">
    <source>
        <dbReference type="Proteomes" id="UP000251558"/>
    </source>
</evidence>
<evidence type="ECO:0000256" key="3">
    <source>
        <dbReference type="ARBA" id="ARBA00023082"/>
    </source>
</evidence>
<dbReference type="Pfam" id="PF04545">
    <property type="entry name" value="Sigma70_r4"/>
    <property type="match status" value="1"/>
</dbReference>
<dbReference type="GO" id="GO:0003677">
    <property type="term" value="F:DNA binding"/>
    <property type="evidence" value="ECO:0007669"/>
    <property type="project" value="UniProtKB-KW"/>
</dbReference>
<organism evidence="9 10">
    <name type="scientific">Mesorhizobium hawassense</name>
    <dbReference type="NCBI Taxonomy" id="1209954"/>
    <lineage>
        <taxon>Bacteria</taxon>
        <taxon>Pseudomonadati</taxon>
        <taxon>Pseudomonadota</taxon>
        <taxon>Alphaproteobacteria</taxon>
        <taxon>Hyphomicrobiales</taxon>
        <taxon>Phyllobacteriaceae</taxon>
        <taxon>Mesorhizobium</taxon>
    </lineage>
</organism>
<keyword evidence="4 6" id="KW-0238">DNA-binding</keyword>
<keyword evidence="10" id="KW-1185">Reference proteome</keyword>
<gene>
    <name evidence="9" type="ORF">DPM33_13450</name>
</gene>
<proteinExistence type="inferred from homology"/>
<evidence type="ECO:0000259" key="8">
    <source>
        <dbReference type="Pfam" id="PF04545"/>
    </source>
</evidence>
<protein>
    <recommendedName>
        <fullName evidence="6">RNA polymerase sigma factor</fullName>
    </recommendedName>
</protein>
<dbReference type="Gene3D" id="1.10.10.10">
    <property type="entry name" value="Winged helix-like DNA-binding domain superfamily/Winged helix DNA-binding domain"/>
    <property type="match status" value="1"/>
</dbReference>
<dbReference type="InterPro" id="IPR007627">
    <property type="entry name" value="RNA_pol_sigma70_r2"/>
</dbReference>
<evidence type="ECO:0000256" key="1">
    <source>
        <dbReference type="ARBA" id="ARBA00010641"/>
    </source>
</evidence>
<dbReference type="SUPFAM" id="SSF88946">
    <property type="entry name" value="Sigma2 domain of RNA polymerase sigma factors"/>
    <property type="match status" value="1"/>
</dbReference>
<dbReference type="InterPro" id="IPR039425">
    <property type="entry name" value="RNA_pol_sigma-70-like"/>
</dbReference>
<dbReference type="AlphaFoldDB" id="A0A330HP60"/>
<dbReference type="PANTHER" id="PTHR43133:SF62">
    <property type="entry name" value="RNA POLYMERASE SIGMA FACTOR SIGZ"/>
    <property type="match status" value="1"/>
</dbReference>
<reference evidence="9 10" key="2">
    <citation type="submission" date="2018-07" db="EMBL/GenBank/DDBJ databases">
        <title>Diversity of Mesorhizobium strains in Brazil.</title>
        <authorList>
            <person name="Helene L.C.F."/>
            <person name="Dall'Agnol R."/>
            <person name="Delamuta J.R.M."/>
            <person name="Hungria M."/>
        </authorList>
    </citation>
    <scope>NUCLEOTIDE SEQUENCE [LARGE SCALE GENOMIC DNA]</scope>
    <source>
        <strain evidence="9 10">AC99b</strain>
    </source>
</reference>
<dbReference type="Gene3D" id="1.10.1740.10">
    <property type="match status" value="1"/>
</dbReference>
<dbReference type="CDD" id="cd06171">
    <property type="entry name" value="Sigma70_r4"/>
    <property type="match status" value="1"/>
</dbReference>
<dbReference type="InterPro" id="IPR013325">
    <property type="entry name" value="RNA_pol_sigma_r2"/>
</dbReference>
<dbReference type="SUPFAM" id="SSF88659">
    <property type="entry name" value="Sigma3 and sigma4 domains of RNA polymerase sigma factors"/>
    <property type="match status" value="1"/>
</dbReference>
<dbReference type="InterPro" id="IPR014284">
    <property type="entry name" value="RNA_pol_sigma-70_dom"/>
</dbReference>
<keyword evidence="5 6" id="KW-0804">Transcription</keyword>
<dbReference type="PANTHER" id="PTHR43133">
    <property type="entry name" value="RNA POLYMERASE ECF-TYPE SIGMA FACTO"/>
    <property type="match status" value="1"/>
</dbReference>
<comment type="similarity">
    <text evidence="1 6">Belongs to the sigma-70 factor family. ECF subfamily.</text>
</comment>
<dbReference type="NCBIfam" id="TIGR02937">
    <property type="entry name" value="sigma70-ECF"/>
    <property type="match status" value="1"/>
</dbReference>
<feature type="domain" description="RNA polymerase sigma-70 region 2" evidence="7">
    <location>
        <begin position="64"/>
        <end position="128"/>
    </location>
</feature>
<evidence type="ECO:0000259" key="7">
    <source>
        <dbReference type="Pfam" id="PF04542"/>
    </source>
</evidence>
<dbReference type="Pfam" id="PF04542">
    <property type="entry name" value="Sigma70_r2"/>
    <property type="match status" value="1"/>
</dbReference>
<dbReference type="InterPro" id="IPR013324">
    <property type="entry name" value="RNA_pol_sigma_r3/r4-like"/>
</dbReference>
<dbReference type="GO" id="GO:0016987">
    <property type="term" value="F:sigma factor activity"/>
    <property type="evidence" value="ECO:0007669"/>
    <property type="project" value="UniProtKB-KW"/>
</dbReference>
<accession>A0A330HP60</accession>
<reference evidence="10" key="1">
    <citation type="submission" date="2018-06" db="EMBL/GenBank/DDBJ databases">
        <authorList>
            <person name="Helene L.C."/>
            <person name="Dall'Agnol R."/>
            <person name="Delamuta J.R."/>
            <person name="Hungria M."/>
        </authorList>
    </citation>
    <scope>NUCLEOTIDE SEQUENCE [LARGE SCALE GENOMIC DNA]</scope>
    <source>
        <strain evidence="10">AC99b</strain>
    </source>
</reference>